<dbReference type="AlphaFoldDB" id="A0AAE0GD23"/>
<dbReference type="Proteomes" id="UP001190700">
    <property type="component" value="Unassembled WGS sequence"/>
</dbReference>
<dbReference type="PANTHER" id="PTHR33064">
    <property type="entry name" value="POL PROTEIN"/>
    <property type="match status" value="1"/>
</dbReference>
<dbReference type="CDD" id="cd01647">
    <property type="entry name" value="RT_LTR"/>
    <property type="match status" value="1"/>
</dbReference>
<dbReference type="Pfam" id="PF00078">
    <property type="entry name" value="RVT_1"/>
    <property type="match status" value="1"/>
</dbReference>
<comment type="caution">
    <text evidence="3">The sequence shown here is derived from an EMBL/GenBank/DDBJ whole genome shotgun (WGS) entry which is preliminary data.</text>
</comment>
<proteinExistence type="predicted"/>
<feature type="domain" description="Reverse transcriptase/retrotransposon-derived protein RNase H-like" evidence="2">
    <location>
        <begin position="422"/>
        <end position="504"/>
    </location>
</feature>
<dbReference type="PANTHER" id="PTHR33064:SF37">
    <property type="entry name" value="RIBONUCLEASE H"/>
    <property type="match status" value="1"/>
</dbReference>
<evidence type="ECO:0008006" key="5">
    <source>
        <dbReference type="Google" id="ProtNLM"/>
    </source>
</evidence>
<dbReference type="Pfam" id="PF17919">
    <property type="entry name" value="RT_RNaseH_2"/>
    <property type="match status" value="1"/>
</dbReference>
<dbReference type="InterPro" id="IPR043502">
    <property type="entry name" value="DNA/RNA_pol_sf"/>
</dbReference>
<protein>
    <recommendedName>
        <fullName evidence="5">Reverse transcriptase domain-containing protein</fullName>
    </recommendedName>
</protein>
<name>A0AAE0GD23_9CHLO</name>
<dbReference type="Gene3D" id="3.30.70.270">
    <property type="match status" value="2"/>
</dbReference>
<dbReference type="Gene3D" id="3.10.10.10">
    <property type="entry name" value="HIV Type 1 Reverse Transcriptase, subunit A, domain 1"/>
    <property type="match status" value="1"/>
</dbReference>
<gene>
    <name evidence="3" type="ORF">CYMTET_16084</name>
</gene>
<dbReference type="InterPro" id="IPR041577">
    <property type="entry name" value="RT_RNaseH_2"/>
</dbReference>
<dbReference type="SUPFAM" id="SSF56672">
    <property type="entry name" value="DNA/RNA polymerases"/>
    <property type="match status" value="1"/>
</dbReference>
<evidence type="ECO:0000313" key="4">
    <source>
        <dbReference type="Proteomes" id="UP001190700"/>
    </source>
</evidence>
<reference evidence="3 4" key="1">
    <citation type="journal article" date="2015" name="Genome Biol. Evol.">
        <title>Comparative Genomics of a Bacterivorous Green Alga Reveals Evolutionary Causalities and Consequences of Phago-Mixotrophic Mode of Nutrition.</title>
        <authorList>
            <person name="Burns J.A."/>
            <person name="Paasch A."/>
            <person name="Narechania A."/>
            <person name="Kim E."/>
        </authorList>
    </citation>
    <scope>NUCLEOTIDE SEQUENCE [LARGE SCALE GENOMIC DNA]</scope>
    <source>
        <strain evidence="3 4">PLY_AMNH</strain>
    </source>
</reference>
<dbReference type="InterPro" id="IPR043128">
    <property type="entry name" value="Rev_trsase/Diguanyl_cyclase"/>
</dbReference>
<evidence type="ECO:0000313" key="3">
    <source>
        <dbReference type="EMBL" id="KAK3275797.1"/>
    </source>
</evidence>
<organism evidence="3 4">
    <name type="scientific">Cymbomonas tetramitiformis</name>
    <dbReference type="NCBI Taxonomy" id="36881"/>
    <lineage>
        <taxon>Eukaryota</taxon>
        <taxon>Viridiplantae</taxon>
        <taxon>Chlorophyta</taxon>
        <taxon>Pyramimonadophyceae</taxon>
        <taxon>Pyramimonadales</taxon>
        <taxon>Pyramimonadaceae</taxon>
        <taxon>Cymbomonas</taxon>
    </lineage>
</organism>
<dbReference type="InterPro" id="IPR051320">
    <property type="entry name" value="Viral_Replic_Matur_Polypro"/>
</dbReference>
<feature type="domain" description="Reverse transcriptase" evidence="1">
    <location>
        <begin position="216"/>
        <end position="351"/>
    </location>
</feature>
<dbReference type="InterPro" id="IPR000477">
    <property type="entry name" value="RT_dom"/>
</dbReference>
<evidence type="ECO:0000259" key="2">
    <source>
        <dbReference type="Pfam" id="PF17919"/>
    </source>
</evidence>
<keyword evidence="4" id="KW-1185">Reference proteome</keyword>
<accession>A0AAE0GD23</accession>
<dbReference type="EMBL" id="LGRX02007008">
    <property type="protein sequence ID" value="KAK3275797.1"/>
    <property type="molecule type" value="Genomic_DNA"/>
</dbReference>
<sequence>MNNPSAFHECVEVEYLPTIKRIDKEWTRKIFDDAHADKEVRVKRTVVPKEQVALLVDNFNPKNFMNEKKIKCRTFVDLFAAGSEINLNLKPVLESRFGKADFKFISVDSDTKAKNVKGWVPMNIFRVQDNWKVLGQNVICAPPTSGMSDAAMMYFAEHCKDFCAFLVPDMWLADRAYPLRRMWWAKKQDEKLIYELEGVRGMRWIVCVKEKRKGQDLFAKTEEMYQKVAKAKFKTTLDATKAFHQIPMTTEADRDKTAFWWGNQLYRYTSMPFGAAGATAAFIRVMDYELRALTHCTVTYVDDIVVYSDTAEQHLKDVEAVLRTLGDAGIRLHSGKSTFGASTVDFLGYRIGHNTIGAQEAKCKAIQELPRPEDKTGLRSILVATARWYGLVGRPGGPNYSEMARPLNDMLKKEVTDIKSAWGKEQDESLQQLKDALCSGRCLRPIDYTKPLILYTDWSKHGIGAVLGQKDEDGTEYICVAIGRSLGKTERQYASFQGEMLAVV</sequence>
<evidence type="ECO:0000259" key="1">
    <source>
        <dbReference type="Pfam" id="PF00078"/>
    </source>
</evidence>